<reference evidence="7 8" key="2">
    <citation type="submission" date="2018-11" db="EMBL/GenBank/DDBJ databases">
        <title>Genomic Encyclopedia of Type Strains, Phase IV (KMG-IV): sequencing the most valuable type-strain genomes for metagenomic binning, comparative biology and taxonomic classification.</title>
        <authorList>
            <person name="Goeker M."/>
        </authorList>
    </citation>
    <scope>NUCLEOTIDE SEQUENCE [LARGE SCALE GENOMIC DNA]</scope>
    <source>
        <strain evidence="7 8">DSM 27783</strain>
    </source>
</reference>
<keyword evidence="3" id="KW-0479">Metal-binding</keyword>
<dbReference type="InterPro" id="IPR000086">
    <property type="entry name" value="NUDIX_hydrolase_dom"/>
</dbReference>
<evidence type="ECO:0000313" key="7">
    <source>
        <dbReference type="EMBL" id="ROR41108.1"/>
    </source>
</evidence>
<feature type="binding site" evidence="3">
    <location>
        <position position="97"/>
    </location>
    <ligand>
        <name>Mg(2+)</name>
        <dbReference type="ChEBI" id="CHEBI:18420"/>
        <label>1</label>
    </ligand>
</feature>
<reference evidence="9" key="1">
    <citation type="submission" date="2018-03" db="EMBL/GenBank/DDBJ databases">
        <title>A comparative analysis of the Nautiliaceae.</title>
        <authorList>
            <person name="Grosche A."/>
            <person name="Smedile F."/>
            <person name="Vetriani C."/>
        </authorList>
    </citation>
    <scope>NUCLEOTIDE SEQUENCE [LARGE SCALE GENOMIC DNA]</scope>
    <source>
        <strain evidence="9">TB6</strain>
    </source>
</reference>
<feature type="domain" description="Nudix hydrolase" evidence="5">
    <location>
        <begin position="36"/>
        <end position="175"/>
    </location>
</feature>
<dbReference type="GO" id="GO:0016818">
    <property type="term" value="F:hydrolase activity, acting on acid anhydrides, in phosphorus-containing anhydrides"/>
    <property type="evidence" value="ECO:0007669"/>
    <property type="project" value="InterPro"/>
</dbReference>
<dbReference type="CDD" id="cd18887">
    <property type="entry name" value="NUDIX_UGPPase_Nudt14"/>
    <property type="match status" value="1"/>
</dbReference>
<accession>A0AAJ4UYS5</accession>
<evidence type="ECO:0000256" key="3">
    <source>
        <dbReference type="PIRSR" id="PIRSR604385-2"/>
    </source>
</evidence>
<dbReference type="GO" id="GO:0046872">
    <property type="term" value="F:metal ion binding"/>
    <property type="evidence" value="ECO:0007669"/>
    <property type="project" value="UniProtKB-KW"/>
</dbReference>
<dbReference type="RefSeq" id="WP_123352005.1">
    <property type="nucleotide sequence ID" value="NZ_CP027432.2"/>
</dbReference>
<dbReference type="PANTHER" id="PTHR11839">
    <property type="entry name" value="UDP/ADP-SUGAR PYROPHOSPHATASE"/>
    <property type="match status" value="1"/>
</dbReference>
<dbReference type="PROSITE" id="PS51462">
    <property type="entry name" value="NUDIX"/>
    <property type="match status" value="1"/>
</dbReference>
<dbReference type="GO" id="GO:0006753">
    <property type="term" value="P:nucleoside phosphate metabolic process"/>
    <property type="evidence" value="ECO:0007669"/>
    <property type="project" value="TreeGrafter"/>
</dbReference>
<organism evidence="7 8">
    <name type="scientific">Caminibacter pacificus</name>
    <dbReference type="NCBI Taxonomy" id="1424653"/>
    <lineage>
        <taxon>Bacteria</taxon>
        <taxon>Pseudomonadati</taxon>
        <taxon>Campylobacterota</taxon>
        <taxon>Epsilonproteobacteria</taxon>
        <taxon>Nautiliales</taxon>
        <taxon>Nautiliaceae</taxon>
        <taxon>Caminibacter</taxon>
    </lineage>
</organism>
<name>A0AAJ4UYS5_9BACT</name>
<feature type="binding site" evidence="3">
    <location>
        <position position="93"/>
    </location>
    <ligand>
        <name>Mg(2+)</name>
        <dbReference type="ChEBI" id="CHEBI:18420"/>
        <label>1</label>
    </ligand>
</feature>
<dbReference type="NCBIfam" id="TIGR00052">
    <property type="entry name" value="nudix-type nucleoside diphosphatase, YffH/AdpP family"/>
    <property type="match status" value="1"/>
</dbReference>
<dbReference type="EMBL" id="CP027432">
    <property type="protein sequence ID" value="QCI28179.1"/>
    <property type="molecule type" value="Genomic_DNA"/>
</dbReference>
<keyword evidence="2 6" id="KW-0378">Hydrolase</keyword>
<keyword evidence="9" id="KW-1185">Reference proteome</keyword>
<evidence type="ECO:0000259" key="5">
    <source>
        <dbReference type="PROSITE" id="PS51462"/>
    </source>
</evidence>
<evidence type="ECO:0000313" key="9">
    <source>
        <dbReference type="Proteomes" id="UP000298805"/>
    </source>
</evidence>
<comment type="cofactor">
    <cofactor evidence="1 3">
        <name>Mg(2+)</name>
        <dbReference type="ChEBI" id="CHEBI:18420"/>
    </cofactor>
</comment>
<evidence type="ECO:0000313" key="6">
    <source>
        <dbReference type="EMBL" id="QCI28179.1"/>
    </source>
</evidence>
<dbReference type="EMBL" id="RJVK01000001">
    <property type="protein sequence ID" value="ROR41108.1"/>
    <property type="molecule type" value="Genomic_DNA"/>
</dbReference>
<sequence length="186" mass="21476">MIKIEKINELCKGKFLSLKEVFFDYKGKKRRWEVCNSMDSVAILIYDIDLESIILVKQFRLPVYLKNNDGYTYELCAGLCDKDKCSLEIAREEVLEECGYDVPSSKIQKITSTWASVGTNAANQTIYYVEVTQKEKVHNGGGIDDEDIEIFELPKNRVKEFIFDESKVITPGAKFALMWWVSEKMK</sequence>
<dbReference type="Proteomes" id="UP000272781">
    <property type="component" value="Unassembled WGS sequence"/>
</dbReference>
<dbReference type="PANTHER" id="PTHR11839:SF15">
    <property type="entry name" value="URIDINE DIPHOSPHATE GLUCOSE PYROPHOSPHATASE NUDT14"/>
    <property type="match status" value="1"/>
</dbReference>
<dbReference type="AlphaFoldDB" id="A0AAJ4UYS5"/>
<feature type="binding site" evidence="3">
    <location>
        <position position="77"/>
    </location>
    <ligand>
        <name>Mg(2+)</name>
        <dbReference type="ChEBI" id="CHEBI:18420"/>
        <label>1</label>
    </ligand>
</feature>
<dbReference type="Proteomes" id="UP000298805">
    <property type="component" value="Chromosome"/>
</dbReference>
<evidence type="ECO:0000313" key="8">
    <source>
        <dbReference type="Proteomes" id="UP000272781"/>
    </source>
</evidence>
<gene>
    <name evidence="6" type="ORF">C6V80_04170</name>
    <name evidence="7" type="ORF">EDC58_0592</name>
</gene>
<dbReference type="GO" id="GO:0019693">
    <property type="term" value="P:ribose phosphate metabolic process"/>
    <property type="evidence" value="ECO:0007669"/>
    <property type="project" value="TreeGrafter"/>
</dbReference>
<evidence type="ECO:0000256" key="4">
    <source>
        <dbReference type="PIRSR" id="PIRSR604385-3"/>
    </source>
</evidence>
<dbReference type="SUPFAM" id="SSF55811">
    <property type="entry name" value="Nudix"/>
    <property type="match status" value="1"/>
</dbReference>
<dbReference type="Gene3D" id="3.90.79.10">
    <property type="entry name" value="Nucleoside Triphosphate Pyrophosphohydrolase"/>
    <property type="match status" value="1"/>
</dbReference>
<feature type="binding site" evidence="3">
    <location>
        <position position="146"/>
    </location>
    <ligand>
        <name>Mg(2+)</name>
        <dbReference type="ChEBI" id="CHEBI:18420"/>
        <label>1</label>
    </ligand>
</feature>
<keyword evidence="3" id="KW-0460">Magnesium</keyword>
<reference evidence="6" key="3">
    <citation type="submission" date="2019-06" db="EMBL/GenBank/DDBJ databases">
        <title>A comparative analysis of the Nautiliaceae.</title>
        <authorList>
            <person name="Grosche A."/>
            <person name="Smedile F."/>
            <person name="Vetriani C."/>
        </authorList>
    </citation>
    <scope>NUCLEOTIDE SEQUENCE</scope>
    <source>
        <strain evidence="6">TB6</strain>
    </source>
</reference>
<evidence type="ECO:0000256" key="1">
    <source>
        <dbReference type="ARBA" id="ARBA00001946"/>
    </source>
</evidence>
<dbReference type="InterPro" id="IPR004385">
    <property type="entry name" value="NDP_pyrophosphatase"/>
</dbReference>
<evidence type="ECO:0000256" key="2">
    <source>
        <dbReference type="ARBA" id="ARBA00022801"/>
    </source>
</evidence>
<feature type="short sequence motif" description="Nudix box" evidence="4">
    <location>
        <begin position="78"/>
        <end position="100"/>
    </location>
</feature>
<dbReference type="InterPro" id="IPR015797">
    <property type="entry name" value="NUDIX_hydrolase-like_dom_sf"/>
</dbReference>
<protein>
    <submittedName>
        <fullName evidence="6">NUDIX hydrolase</fullName>
    </submittedName>
    <submittedName>
        <fullName evidence="7">UDP-sugar diphosphatase</fullName>
    </submittedName>
</protein>
<proteinExistence type="predicted"/>